<dbReference type="GO" id="GO:0009294">
    <property type="term" value="P:DNA-mediated transformation"/>
    <property type="evidence" value="ECO:0007669"/>
    <property type="project" value="InterPro"/>
</dbReference>
<reference evidence="3 4" key="1">
    <citation type="submission" date="2017-12" db="EMBL/GenBank/DDBJ databases">
        <title>Isolation and characterization of estrogens degradatiion strain Microbacterium hominis SJTG1.</title>
        <authorList>
            <person name="Xiong W."/>
            <person name="Yin C."/>
            <person name="Zheng D."/>
            <person name="Liang R."/>
        </authorList>
    </citation>
    <scope>NUCLEOTIDE SEQUENCE [LARGE SCALE GENOMIC DNA]</scope>
    <source>
        <strain evidence="3 4">SJTG1</strain>
    </source>
</reference>
<dbReference type="InterPro" id="IPR057666">
    <property type="entry name" value="DrpA_SLOG"/>
</dbReference>
<evidence type="ECO:0000259" key="2">
    <source>
        <dbReference type="Pfam" id="PF02481"/>
    </source>
</evidence>
<accession>A0A2K9D7J3</accession>
<gene>
    <name evidence="3" type="ORF">CXR34_08985</name>
</gene>
<dbReference type="PANTHER" id="PTHR43022:SF1">
    <property type="entry name" value="PROTEIN SMF"/>
    <property type="match status" value="1"/>
</dbReference>
<feature type="domain" description="Smf/DprA SLOG" evidence="2">
    <location>
        <begin position="100"/>
        <end position="289"/>
    </location>
</feature>
<dbReference type="KEGG" id="mhos:CXR34_08985"/>
<proteinExistence type="inferred from homology"/>
<dbReference type="InterPro" id="IPR003488">
    <property type="entry name" value="DprA"/>
</dbReference>
<dbReference type="AlphaFoldDB" id="A0A2K9D7J3"/>
<dbReference type="PANTHER" id="PTHR43022">
    <property type="entry name" value="PROTEIN SMF"/>
    <property type="match status" value="1"/>
</dbReference>
<organism evidence="3 4">
    <name type="scientific">Microbacterium hominis</name>
    <dbReference type="NCBI Taxonomy" id="162426"/>
    <lineage>
        <taxon>Bacteria</taxon>
        <taxon>Bacillati</taxon>
        <taxon>Actinomycetota</taxon>
        <taxon>Actinomycetes</taxon>
        <taxon>Micrococcales</taxon>
        <taxon>Microbacteriaceae</taxon>
        <taxon>Microbacterium</taxon>
    </lineage>
</organism>
<dbReference type="Proteomes" id="UP000233276">
    <property type="component" value="Chromosome"/>
</dbReference>
<sequence length="309" mass="32440">MSAPHVEQPRTAPTAERDRAAVSVLACASALVPAEAREPLVDRLVTRGAWDTLAWLTNGAGPYGRLSPAASYAGRTITAPKWGARELDRISEWEGAGIRLLTRADEDWPATIEDLGHLAPVALWVRGTIPRLHDGAVCIVGSRNLSSGGHSKIDRIVAGLPVPVISGLARGADETAHRAALRHRVLTVAVLPSGVDHPYPADNRHLAERIIEDGGAVISEFPPGTSAGRQRFLDRNRIIAALGSGSLIVEAGAVSGTLSEARHAYRLGRVLTAVPGTPGADKLIADGMAFPMLGSADLDALHHSGVESS</sequence>
<comment type="similarity">
    <text evidence="1">Belongs to the DprA/Smf family.</text>
</comment>
<dbReference type="SUPFAM" id="SSF102405">
    <property type="entry name" value="MCP/YpsA-like"/>
    <property type="match status" value="1"/>
</dbReference>
<dbReference type="Pfam" id="PF02481">
    <property type="entry name" value="DNA_processg_A"/>
    <property type="match status" value="1"/>
</dbReference>
<dbReference type="RefSeq" id="WP_101306181.1">
    <property type="nucleotide sequence ID" value="NZ_CP025299.1"/>
</dbReference>
<protein>
    <recommendedName>
        <fullName evidence="2">Smf/DprA SLOG domain-containing protein</fullName>
    </recommendedName>
</protein>
<evidence type="ECO:0000313" key="4">
    <source>
        <dbReference type="Proteomes" id="UP000233276"/>
    </source>
</evidence>
<evidence type="ECO:0000256" key="1">
    <source>
        <dbReference type="ARBA" id="ARBA00006525"/>
    </source>
</evidence>
<dbReference type="EMBL" id="CP025299">
    <property type="protein sequence ID" value="AUG29570.1"/>
    <property type="molecule type" value="Genomic_DNA"/>
</dbReference>
<dbReference type="Gene3D" id="3.40.50.450">
    <property type="match status" value="1"/>
</dbReference>
<name>A0A2K9D7J3_9MICO</name>
<evidence type="ECO:0000313" key="3">
    <source>
        <dbReference type="EMBL" id="AUG29570.1"/>
    </source>
</evidence>